<keyword evidence="3" id="KW-1185">Reference proteome</keyword>
<feature type="region of interest" description="Disordered" evidence="1">
    <location>
        <begin position="43"/>
        <end position="78"/>
    </location>
</feature>
<protein>
    <submittedName>
        <fullName evidence="2">Uncharacterized protein</fullName>
    </submittedName>
</protein>
<dbReference type="EMBL" id="JAWDJX010000022">
    <property type="protein sequence ID" value="KAK3052132.1"/>
    <property type="molecule type" value="Genomic_DNA"/>
</dbReference>
<name>A0AAJ0DE54_9PEZI</name>
<feature type="region of interest" description="Disordered" evidence="1">
    <location>
        <begin position="1"/>
        <end position="25"/>
    </location>
</feature>
<dbReference type="AlphaFoldDB" id="A0AAJ0DE54"/>
<gene>
    <name evidence="2" type="ORF">LTR09_006724</name>
</gene>
<accession>A0AAJ0DE54</accession>
<organism evidence="2 3">
    <name type="scientific">Extremus antarcticus</name>
    <dbReference type="NCBI Taxonomy" id="702011"/>
    <lineage>
        <taxon>Eukaryota</taxon>
        <taxon>Fungi</taxon>
        <taxon>Dikarya</taxon>
        <taxon>Ascomycota</taxon>
        <taxon>Pezizomycotina</taxon>
        <taxon>Dothideomycetes</taxon>
        <taxon>Dothideomycetidae</taxon>
        <taxon>Mycosphaerellales</taxon>
        <taxon>Extremaceae</taxon>
        <taxon>Extremus</taxon>
    </lineage>
</organism>
<proteinExistence type="predicted"/>
<feature type="compositionally biased region" description="Basic and acidic residues" evidence="1">
    <location>
        <begin position="561"/>
        <end position="575"/>
    </location>
</feature>
<feature type="region of interest" description="Disordered" evidence="1">
    <location>
        <begin position="549"/>
        <end position="653"/>
    </location>
</feature>
<evidence type="ECO:0000256" key="1">
    <source>
        <dbReference type="SAM" id="MobiDB-lite"/>
    </source>
</evidence>
<feature type="compositionally biased region" description="Acidic residues" evidence="1">
    <location>
        <begin position="576"/>
        <end position="611"/>
    </location>
</feature>
<dbReference type="Proteomes" id="UP001271007">
    <property type="component" value="Unassembled WGS sequence"/>
</dbReference>
<reference evidence="2" key="1">
    <citation type="submission" date="2023-04" db="EMBL/GenBank/DDBJ databases">
        <title>Black Yeasts Isolated from many extreme environments.</title>
        <authorList>
            <person name="Coleine C."/>
            <person name="Stajich J.E."/>
            <person name="Selbmann L."/>
        </authorList>
    </citation>
    <scope>NUCLEOTIDE SEQUENCE</scope>
    <source>
        <strain evidence="2">CCFEE 5312</strain>
    </source>
</reference>
<comment type="caution">
    <text evidence="2">The sequence shown here is derived from an EMBL/GenBank/DDBJ whole genome shotgun (WGS) entry which is preliminary data.</text>
</comment>
<evidence type="ECO:0000313" key="3">
    <source>
        <dbReference type="Proteomes" id="UP001271007"/>
    </source>
</evidence>
<evidence type="ECO:0000313" key="2">
    <source>
        <dbReference type="EMBL" id="KAK3052132.1"/>
    </source>
</evidence>
<sequence>MEKLGSQNQVEVPADSLSSTGEEVLSNATEAVAATPRNVFHDKKSLKRPAVDEAEVDDDATKNIGDSGPAKKKRRKVNWASKPRVLSEARIERNAYVITQRTAVQTSSKAQTNIKPRQLVAEAIRRLARDNPLRDPSRRFPDEPPTAAQLEIVNRNKDRIATYVSRTASLERGLQYDRRPSSGHTETGILMPDAETREGHRCHTHIHDLKQSEGSYMTGSHLQWINLCGDELLSYTESPIFNVGHCLLRRHSYQEGVTIQYLDTRLAMAADDTSEAAFYPALDLYEAYRVPEDPMWKERHEKKLRSRVFTQEFFSHGTIIVNDSRFKQAPSEHLIRDGLYDILPALYVPRKYKRAGLYEGQVALRRQGYPPERDLYIMDGSTKRRAIYSYDRCATNFPFTIDLLTTVQRVTRNFMAPISVHGPEAGGKVSEPHLHIFLQFLTFQKRPSRDVIFMKWIKEHYDAADVLDLYKGKDDDVIPGFTHVADNLPEVMQYIDLVRDAGSVFSLADLPRTVVERVNLYTRECYAGTDARLQKRAVSSQEYADALLKLPAGERNTKHRTSMERAKEKAAGRDATDEEDSGSEPEEEYSDEEGTEDGDQETDQDAEDGDAGEGQVRGLLTDGQELETLEQIMGGSKNEMAKEKVLSKGWTEQ</sequence>